<reference evidence="1 2" key="1">
    <citation type="submission" date="2019-03" db="EMBL/GenBank/DDBJ databases">
        <authorList>
            <person name="Gonzalez-Pimentel J.L."/>
        </authorList>
    </citation>
    <scope>NUCLEOTIDE SEQUENCE [LARGE SCALE GENOMIC DNA]</scope>
    <source>
        <strain evidence="1 2">JCM 31289</strain>
    </source>
</reference>
<protein>
    <submittedName>
        <fullName evidence="1">Histidine kinase</fullName>
    </submittedName>
</protein>
<dbReference type="EMBL" id="SRID01000465">
    <property type="protein sequence ID" value="TGA89415.1"/>
    <property type="molecule type" value="Genomic_DNA"/>
</dbReference>
<keyword evidence="1" id="KW-0418">Kinase</keyword>
<organism evidence="1 2">
    <name type="scientific">Streptomyces palmae</name>
    <dbReference type="NCBI Taxonomy" id="1701085"/>
    <lineage>
        <taxon>Bacteria</taxon>
        <taxon>Bacillati</taxon>
        <taxon>Actinomycetota</taxon>
        <taxon>Actinomycetes</taxon>
        <taxon>Kitasatosporales</taxon>
        <taxon>Streptomycetaceae</taxon>
        <taxon>Streptomyces</taxon>
    </lineage>
</organism>
<keyword evidence="2" id="KW-1185">Reference proteome</keyword>
<evidence type="ECO:0000313" key="1">
    <source>
        <dbReference type="EMBL" id="TGA89415.1"/>
    </source>
</evidence>
<feature type="non-terminal residue" evidence="1">
    <location>
        <position position="65"/>
    </location>
</feature>
<name>A0A4Z0G512_9ACTN</name>
<proteinExistence type="predicted"/>
<dbReference type="AlphaFoldDB" id="A0A4Z0G512"/>
<dbReference type="Proteomes" id="UP000297948">
    <property type="component" value="Unassembled WGS sequence"/>
</dbReference>
<keyword evidence="1" id="KW-0808">Transferase</keyword>
<evidence type="ECO:0000313" key="2">
    <source>
        <dbReference type="Proteomes" id="UP000297948"/>
    </source>
</evidence>
<dbReference type="GO" id="GO:0016301">
    <property type="term" value="F:kinase activity"/>
    <property type="evidence" value="ECO:0007669"/>
    <property type="project" value="UniProtKB-KW"/>
</dbReference>
<comment type="caution">
    <text evidence="1">The sequence shown here is derived from an EMBL/GenBank/DDBJ whole genome shotgun (WGS) entry which is preliminary data.</text>
</comment>
<gene>
    <name evidence="1" type="ORF">E4099_29195</name>
</gene>
<sequence length="65" mass="7005">MRSRLLPLLIVLMAAVLLALGFPLAVSTAAREQQQVIVDRIDDTTRFAALAQSVTVRPDTPGTCL</sequence>
<accession>A0A4Z0G512</accession>